<evidence type="ECO:0000256" key="1">
    <source>
        <dbReference type="ARBA" id="ARBA00001922"/>
    </source>
</evidence>
<comment type="catalytic activity">
    <reaction evidence="13 15">
        <text>2-methylpropanoyl-CoA = butanoyl-CoA</text>
        <dbReference type="Rhea" id="RHEA:13141"/>
        <dbReference type="ChEBI" id="CHEBI:57338"/>
        <dbReference type="ChEBI" id="CHEBI:57371"/>
        <dbReference type="EC" id="5.4.99.13"/>
    </reaction>
</comment>
<keyword evidence="5 15" id="KW-0547">Nucleotide-binding</keyword>
<evidence type="ECO:0000256" key="16">
    <source>
        <dbReference type="SAM" id="Coils"/>
    </source>
</evidence>
<keyword evidence="4 15" id="KW-0479">Metal-binding</keyword>
<feature type="binding site" evidence="15">
    <location>
        <position position="254"/>
    </location>
    <ligand>
        <name>GTP</name>
        <dbReference type="ChEBI" id="CHEBI:37565"/>
    </ligand>
</feature>
<feature type="domain" description="B12-binding" evidence="17">
    <location>
        <begin position="10"/>
        <end position="148"/>
    </location>
</feature>
<feature type="binding site" description="axial binding residue" evidence="15">
    <location>
        <position position="23"/>
    </location>
    <ligand>
        <name>adenosylcob(III)alamin</name>
        <dbReference type="ChEBI" id="CHEBI:18408"/>
    </ligand>
    <ligandPart>
        <name>Co</name>
        <dbReference type="ChEBI" id="CHEBI:27638"/>
    </ligandPart>
</feature>
<dbReference type="PROSITE" id="PS51332">
    <property type="entry name" value="B12_BINDING"/>
    <property type="match status" value="1"/>
</dbReference>
<evidence type="ECO:0000256" key="3">
    <source>
        <dbReference type="ARBA" id="ARBA00022628"/>
    </source>
</evidence>
<feature type="binding site" evidence="15">
    <location>
        <position position="577"/>
    </location>
    <ligand>
        <name>substrate</name>
    </ligand>
</feature>
<dbReference type="CDD" id="cd02071">
    <property type="entry name" value="MM_CoA_mut_B12_BD"/>
    <property type="match status" value="1"/>
</dbReference>
<protein>
    <recommendedName>
        <fullName evidence="15">Fused isobutyryl-CoA mutase</fullName>
    </recommendedName>
    <domain>
        <recommendedName>
            <fullName evidence="15">Isobutyryl-CoA mutase</fullName>
            <shortName evidence="15">ICM</shortName>
            <ecNumber evidence="15">5.4.99.13</ecNumber>
        </recommendedName>
    </domain>
    <domain>
        <recommendedName>
            <fullName evidence="15">P-loop GTPase</fullName>
            <ecNumber evidence="15">3.6.5.-</ecNumber>
        </recommendedName>
        <alternativeName>
            <fullName evidence="15">G-protein chaperone</fullName>
        </alternativeName>
    </domain>
</protein>
<feature type="binding site" evidence="15">
    <location>
        <position position="851"/>
    </location>
    <ligand>
        <name>substrate</name>
    </ligand>
</feature>
<feature type="binding site" evidence="15">
    <location>
        <position position="963"/>
    </location>
    <ligand>
        <name>GTP</name>
        <dbReference type="ChEBI" id="CHEBI:37565"/>
    </ligand>
</feature>
<evidence type="ECO:0000256" key="11">
    <source>
        <dbReference type="ARBA" id="ARBA00023268"/>
    </source>
</evidence>
<feature type="binding site" evidence="15">
    <location>
        <position position="762"/>
    </location>
    <ligand>
        <name>substrate</name>
    </ligand>
</feature>
<evidence type="ECO:0000256" key="15">
    <source>
        <dbReference type="HAMAP-Rule" id="MF_02050"/>
    </source>
</evidence>
<feature type="binding site" evidence="15">
    <location>
        <begin position="209"/>
        <end position="214"/>
    </location>
    <ligand>
        <name>GTP</name>
        <dbReference type="ChEBI" id="CHEBI:37565"/>
    </ligand>
</feature>
<evidence type="ECO:0000313" key="19">
    <source>
        <dbReference type="Proteomes" id="UP000532769"/>
    </source>
</evidence>
<dbReference type="Gene3D" id="3.40.50.280">
    <property type="entry name" value="Cobalamin-binding domain"/>
    <property type="match status" value="1"/>
</dbReference>
<evidence type="ECO:0000256" key="13">
    <source>
        <dbReference type="ARBA" id="ARBA00050252"/>
    </source>
</evidence>
<dbReference type="GO" id="GO:0031419">
    <property type="term" value="F:cobalamin binding"/>
    <property type="evidence" value="ECO:0007669"/>
    <property type="project" value="UniProtKB-UniRule"/>
</dbReference>
<evidence type="ECO:0000256" key="2">
    <source>
        <dbReference type="ARBA" id="ARBA00011738"/>
    </source>
</evidence>
<name>A0A846MBI3_9BACL</name>
<feature type="binding site" evidence="15">
    <location>
        <position position="251"/>
    </location>
    <ligand>
        <name>Mg(2+)</name>
        <dbReference type="ChEBI" id="CHEBI:18420"/>
        <label>1</label>
        <note>catalytic</note>
    </ligand>
</feature>
<dbReference type="FunFam" id="3.40.50.300:FF:001512">
    <property type="entry name" value="Fused isobutyryl-CoA mutase"/>
    <property type="match status" value="1"/>
</dbReference>
<dbReference type="GO" id="GO:0006637">
    <property type="term" value="P:acyl-CoA metabolic process"/>
    <property type="evidence" value="ECO:0007669"/>
    <property type="project" value="UniProtKB-UniRule"/>
</dbReference>
<dbReference type="NCBIfam" id="TIGR00640">
    <property type="entry name" value="acid_CoA_mut_C"/>
    <property type="match status" value="1"/>
</dbReference>
<dbReference type="InterPro" id="IPR016176">
    <property type="entry name" value="Cbl-dep_enz_cat"/>
</dbReference>
<feature type="binding site" evidence="15">
    <location>
        <position position="300"/>
    </location>
    <ligand>
        <name>Mg(2+)</name>
        <dbReference type="ChEBI" id="CHEBI:18420"/>
        <label>2</label>
    </ligand>
</feature>
<keyword evidence="7 15" id="KW-0460">Magnesium</keyword>
<dbReference type="Gene3D" id="3.40.50.300">
    <property type="entry name" value="P-loop containing nucleotide triphosphate hydrolases"/>
    <property type="match status" value="1"/>
</dbReference>
<feature type="coiled-coil region" evidence="16">
    <location>
        <begin position="1009"/>
        <end position="1047"/>
    </location>
</feature>
<dbReference type="InterPro" id="IPR036724">
    <property type="entry name" value="Cobalamin-bd_sf"/>
</dbReference>
<dbReference type="Pfam" id="PF01642">
    <property type="entry name" value="MM_CoA_mutase"/>
    <property type="match status" value="2"/>
</dbReference>
<dbReference type="GO" id="GO:0034784">
    <property type="term" value="F:pivalyl-CoA mutase activity"/>
    <property type="evidence" value="ECO:0007669"/>
    <property type="project" value="InterPro"/>
</dbReference>
<sequence length="1085" mass="122590">MAHIYRPKHHIRFVTASSLFDGHDASINIMRRILQASGAEVIHLGHNRSVDEIVNAAIQEDVQGIAVSSYQGGHMEFFKYMYDLLQERGASHIRIYGGGGGVIIPREIKELHEYGIARIFSPEDGRRFGLQGMINIMLEECDFPTVTEITDELERLPSGDVQAIARLITLCESRVDASSEVAAAAEAALEKVKTMTKKVPVLGITGTGGAGKSSLTDELVRRFLNEIPDIKIAILSIDPTKQKTGGALLGDRIRMNAINSPRVYMRSLATRNSRSELSLAIRDAISVVKAAGFDLIIVETSGIGQGDAAITEVCDISMYVMTSEYGAPTQLEKIDMIDYADLIVINKFEREGSEDAKRQVQKQYQRSHQLFDKDLSEMPVYGTIASQFNDPGTNTLFVALIDLINQKMGTNWKTNLKTVANVEKHNVIIPSERRHYLREITETVRNYHKRVEQQSELARRLFQIEGAIEAAKERGESEEVIAALEELKQHYENELTPESKRILASWEDLKAKYAAKQFVTKVRDKEIVTELTTKSLSGLDIPKVALPKFKDYGEILRWVYKENVPGSFPYTAGVFPFKRQGEDPKRQFAGEGTPERTNRRFHYLCKEDKAKRLSTAFDSVTLYGQDPDYRPDIFGKVGESGVSVCTLDDMKKLYKGFDLCDPLTSVSMTINGPAPIILAMFMNTAIDQQVEKREKELGRPLTKEEYEEVKAYTLQTVRGTVQADILKEDQGQNTCIFSTDFALKMMGDIQEYFIKHKVRNYYSVSISGYHIAEAGANPITQLAFTLANGFTYVEYYLSRGMKIDDFAPNLSFFFSNGLDPEYSVIGRVARRIWAIVMREKYGANERSQKLKYHIQTSGRSLHAQEIDFNDIRTTLQALMAIYDNCNSLHTNAYDEAITTPTEESVRRAMAIQLIITKELGLAKNENPLQGSFIIEELTDLVEEAVLREFERLNDRGGVLGAMEMQYQRGKIQEESMYYEMKKHSGELPIIGVNTFLNPNPPSEEELNNIQLARATYEEKELQIKNLREFQERNKDKVDEALERLKQVAVSGGNIFEELMETVKVASLGQITRALYEVGGQYRRNM</sequence>
<evidence type="ECO:0000256" key="10">
    <source>
        <dbReference type="ARBA" id="ARBA00023235"/>
    </source>
</evidence>
<dbReference type="GO" id="GO:0003924">
    <property type="term" value="F:GTPase activity"/>
    <property type="evidence" value="ECO:0007669"/>
    <property type="project" value="UniProtKB-UniRule"/>
</dbReference>
<dbReference type="PANTHER" id="PTHR43087:SF1">
    <property type="entry name" value="LAO_AO TRANSPORT SYSTEM ATPASE"/>
    <property type="match status" value="1"/>
</dbReference>
<comment type="function">
    <text evidence="15">Catalyzes the reversible interconversion of isobutyryl-CoA and n-butyryl-CoA, using radical chemistry. Also exhibits GTPase activity, associated with its G-protein domain (MeaI) that functions as a chaperone that assists cofactor delivery and proper holo-enzyme assembly.</text>
</comment>
<dbReference type="GO" id="GO:0000287">
    <property type="term" value="F:magnesium ion binding"/>
    <property type="evidence" value="ECO:0007669"/>
    <property type="project" value="UniProtKB-UniRule"/>
</dbReference>
<evidence type="ECO:0000259" key="17">
    <source>
        <dbReference type="PROSITE" id="PS51332"/>
    </source>
</evidence>
<keyword evidence="3 15" id="KW-0846">Cobalamin</keyword>
<dbReference type="EMBL" id="JAASRS010000001">
    <property type="protein sequence ID" value="NIK13817.1"/>
    <property type="molecule type" value="Genomic_DNA"/>
</dbReference>
<dbReference type="SUPFAM" id="SSF51703">
    <property type="entry name" value="Cobalamin (vitamin B12)-dependent enzymes"/>
    <property type="match status" value="1"/>
</dbReference>
<dbReference type="SUPFAM" id="SSF52242">
    <property type="entry name" value="Cobalamin (vitamin B12)-binding domain"/>
    <property type="match status" value="1"/>
</dbReference>
<evidence type="ECO:0000256" key="5">
    <source>
        <dbReference type="ARBA" id="ARBA00022741"/>
    </source>
</evidence>
<dbReference type="Pfam" id="PF03308">
    <property type="entry name" value="MeaB"/>
    <property type="match status" value="1"/>
</dbReference>
<dbReference type="InterPro" id="IPR006159">
    <property type="entry name" value="Acid_CoA_mut_C"/>
</dbReference>
<comment type="cofactor">
    <cofactor evidence="1 15">
        <name>adenosylcob(III)alamin</name>
        <dbReference type="ChEBI" id="CHEBI:18408"/>
    </cofactor>
</comment>
<feature type="binding site" evidence="15">
    <location>
        <position position="251"/>
    </location>
    <ligand>
        <name>Mg(2+)</name>
        <dbReference type="ChEBI" id="CHEBI:18420"/>
        <label>2</label>
    </ligand>
</feature>
<dbReference type="PANTHER" id="PTHR43087">
    <property type="entry name" value="LYSINE/ARGININE/ORNITHINE TRANSPORT SYSTEM KINASE"/>
    <property type="match status" value="1"/>
</dbReference>
<dbReference type="InterPro" id="IPR027417">
    <property type="entry name" value="P-loop_NTPase"/>
</dbReference>
<feature type="binding site" evidence="15">
    <location>
        <position position="299"/>
    </location>
    <ligand>
        <name>Mg(2+)</name>
        <dbReference type="ChEBI" id="CHEBI:18420"/>
        <label>2</label>
    </ligand>
</feature>
<gene>
    <name evidence="15" type="primary">icmF</name>
    <name evidence="18" type="ORF">BDD39_000327</name>
</gene>
<keyword evidence="6 15" id="KW-0378">Hydrolase</keyword>
<evidence type="ECO:0000256" key="14">
    <source>
        <dbReference type="ARBA" id="ARBA00061670"/>
    </source>
</evidence>
<feature type="binding site" evidence="15">
    <location>
        <position position="1084"/>
    </location>
    <ligand>
        <name>GTP</name>
        <dbReference type="ChEBI" id="CHEBI:37565"/>
    </ligand>
</feature>
<dbReference type="InterPro" id="IPR053439">
    <property type="entry name" value="IcmF/GTPase_domain"/>
</dbReference>
<dbReference type="InterPro" id="IPR033669">
    <property type="entry name" value="IcmF"/>
</dbReference>
<feature type="binding site" evidence="15">
    <location>
        <position position="811"/>
    </location>
    <ligand>
        <name>substrate</name>
    </ligand>
</feature>
<dbReference type="EC" id="5.4.99.13" evidence="15"/>
<evidence type="ECO:0000256" key="12">
    <source>
        <dbReference type="ARBA" id="ARBA00023285"/>
    </source>
</evidence>
<keyword evidence="19" id="KW-1185">Reference proteome</keyword>
<dbReference type="FunFam" id="3.40.50.280:FF:000005">
    <property type="entry name" value="Fused isobutyryl-CoA mutase"/>
    <property type="match status" value="1"/>
</dbReference>
<accession>A0A846MBI3</accession>
<comment type="cofactor">
    <cofactor evidence="15">
        <name>Mg(2+)</name>
        <dbReference type="ChEBI" id="CHEBI:18420"/>
    </cofactor>
</comment>
<feature type="binding site" evidence="15">
    <location>
        <position position="612"/>
    </location>
    <ligand>
        <name>substrate</name>
    </ligand>
</feature>
<evidence type="ECO:0000256" key="6">
    <source>
        <dbReference type="ARBA" id="ARBA00022801"/>
    </source>
</evidence>
<evidence type="ECO:0000256" key="7">
    <source>
        <dbReference type="ARBA" id="ARBA00022842"/>
    </source>
</evidence>
<dbReference type="FunFam" id="3.20.20.240:FF:000003">
    <property type="entry name" value="Fused isobutyryl-CoA mutase"/>
    <property type="match status" value="1"/>
</dbReference>
<evidence type="ECO:0000256" key="4">
    <source>
        <dbReference type="ARBA" id="ARBA00022723"/>
    </source>
</evidence>
<dbReference type="HAMAP" id="MF_02050">
    <property type="entry name" value="IcmF"/>
    <property type="match status" value="1"/>
</dbReference>
<organism evidence="18 19">
    <name type="scientific">Saccharococcus thermophilus</name>
    <dbReference type="NCBI Taxonomy" id="29396"/>
    <lineage>
        <taxon>Bacteria</taxon>
        <taxon>Bacillati</taxon>
        <taxon>Bacillota</taxon>
        <taxon>Bacilli</taxon>
        <taxon>Bacillales</taxon>
        <taxon>Anoxybacillaceae</taxon>
        <taxon>Saccharococcus</taxon>
    </lineage>
</organism>
<dbReference type="Proteomes" id="UP000532769">
    <property type="component" value="Unassembled WGS sequence"/>
</dbReference>
<comment type="caution">
    <text evidence="15">Lacks conserved residue(s) required for the propagation of feature annotation.</text>
</comment>
<dbReference type="RefSeq" id="WP_166907643.1">
    <property type="nucleotide sequence ID" value="NZ_JAASRS010000001.1"/>
</dbReference>
<reference evidence="18 19" key="1">
    <citation type="submission" date="2020-03" db="EMBL/GenBank/DDBJ databases">
        <title>Genomic Encyclopedia of Archaeal and Bacterial Type Strains, Phase II (KMG-II): from individual species to whole genera.</title>
        <authorList>
            <person name="Goeker M."/>
        </authorList>
    </citation>
    <scope>NUCLEOTIDE SEQUENCE [LARGE SCALE GENOMIC DNA]</scope>
    <source>
        <strain evidence="18 19">DSM 4749</strain>
    </source>
</reference>
<dbReference type="Pfam" id="PF02310">
    <property type="entry name" value="B12-binding"/>
    <property type="match status" value="1"/>
</dbReference>
<dbReference type="SUPFAM" id="SSF52540">
    <property type="entry name" value="P-loop containing nucleoside triphosphate hydrolases"/>
    <property type="match status" value="1"/>
</dbReference>
<comment type="similarity">
    <text evidence="14 15">Belongs to the IcmF family.</text>
</comment>
<dbReference type="NCBIfam" id="NF045497">
    <property type="entry name" value="IsobCoAmut_IcmF"/>
    <property type="match status" value="1"/>
</dbReference>
<comment type="catalytic activity">
    <reaction evidence="15">
        <text>GTP + H2O = GDP + phosphate + H(+)</text>
        <dbReference type="Rhea" id="RHEA:19669"/>
        <dbReference type="ChEBI" id="CHEBI:15377"/>
        <dbReference type="ChEBI" id="CHEBI:15378"/>
        <dbReference type="ChEBI" id="CHEBI:37565"/>
        <dbReference type="ChEBI" id="CHEBI:43474"/>
        <dbReference type="ChEBI" id="CHEBI:58189"/>
    </reaction>
</comment>
<dbReference type="InterPro" id="IPR006158">
    <property type="entry name" value="Cobalamin-bd"/>
</dbReference>
<feature type="binding site" evidence="15">
    <location>
        <position position="718"/>
    </location>
    <ligand>
        <name>substrate</name>
    </ligand>
</feature>
<keyword evidence="11 15" id="KW-0511">Multifunctional enzyme</keyword>
<dbReference type="InterPro" id="IPR052040">
    <property type="entry name" value="GTPase/Isobutyryl-CoA_mutase"/>
</dbReference>
<dbReference type="Gene3D" id="3.20.20.240">
    <property type="entry name" value="Methylmalonyl-CoA mutase"/>
    <property type="match status" value="1"/>
</dbReference>
<comment type="caution">
    <text evidence="18">The sequence shown here is derived from an EMBL/GenBank/DDBJ whole genome shotgun (WGS) entry which is preliminary data.</text>
</comment>
<keyword evidence="10 15" id="KW-0413">Isomerase</keyword>
<feature type="binding site" evidence="15">
    <location>
        <position position="237"/>
    </location>
    <ligand>
        <name>Mg(2+)</name>
        <dbReference type="ChEBI" id="CHEBI:18420"/>
        <label>2</label>
    </ligand>
</feature>
<comment type="subunit">
    <text evidence="2 15">Homodimer.</text>
</comment>
<dbReference type="GO" id="GO:0005525">
    <property type="term" value="F:GTP binding"/>
    <property type="evidence" value="ECO:0007669"/>
    <property type="project" value="UniProtKB-UniRule"/>
</dbReference>
<dbReference type="InterPro" id="IPR006099">
    <property type="entry name" value="MeMalonylCoA_mutase_a/b_cat"/>
</dbReference>
<keyword evidence="9 15" id="KW-0143">Chaperone</keyword>
<evidence type="ECO:0000313" key="18">
    <source>
        <dbReference type="EMBL" id="NIK13817.1"/>
    </source>
</evidence>
<keyword evidence="12 15" id="KW-0170">Cobalt</keyword>
<dbReference type="EC" id="3.6.5.-" evidence="15"/>
<dbReference type="AlphaFoldDB" id="A0A846MBI3"/>
<evidence type="ECO:0000256" key="8">
    <source>
        <dbReference type="ARBA" id="ARBA00023134"/>
    </source>
</evidence>
<feature type="binding site" evidence="15">
    <location>
        <begin position="346"/>
        <end position="349"/>
    </location>
    <ligand>
        <name>GTP</name>
        <dbReference type="ChEBI" id="CHEBI:37565"/>
    </ligand>
</feature>
<feature type="binding site" evidence="15">
    <location>
        <position position="299"/>
    </location>
    <ligand>
        <name>Mg(2+)</name>
        <dbReference type="ChEBI" id="CHEBI:18420"/>
        <label>1</label>
        <note>catalytic</note>
    </ligand>
</feature>
<feature type="binding site" evidence="15">
    <location>
        <position position="238"/>
    </location>
    <ligand>
        <name>Mg(2+)</name>
        <dbReference type="ChEBI" id="CHEBI:18420"/>
        <label>2</label>
    </ligand>
</feature>
<proteinExistence type="inferred from homology"/>
<feature type="binding site" evidence="15">
    <location>
        <position position="846"/>
    </location>
    <ligand>
        <name>substrate</name>
    </ligand>
</feature>
<keyword evidence="16" id="KW-0175">Coiled coil</keyword>
<keyword evidence="8 15" id="KW-0342">GTP-binding</keyword>
<feature type="binding site" evidence="15">
    <location>
        <position position="213"/>
    </location>
    <ligand>
        <name>Mg(2+)</name>
        <dbReference type="ChEBI" id="CHEBI:18420"/>
        <label>1</label>
        <note>catalytic</note>
    </ligand>
</feature>
<dbReference type="GO" id="GO:0047727">
    <property type="term" value="F:isobutyryl-CoA mutase activity"/>
    <property type="evidence" value="ECO:0007669"/>
    <property type="project" value="UniProtKB-UniRule"/>
</dbReference>
<evidence type="ECO:0000256" key="9">
    <source>
        <dbReference type="ARBA" id="ARBA00023186"/>
    </source>
</evidence>
<comment type="domain">
    <text evidence="15">Is composed of four functional domains: the N-terminal 5'-deoxyadenosylcobalamin binding region that is homologous to the small subunit of ICM (IcmB), a middle P-loop GTPase domain (MeaI) that likely acts as a chaperone for ICM, a structured linker region involved in dimer formation, and a C-terminal part that is homologous to the large substrate-binding subunit of ICM (IcmA).</text>
</comment>